<proteinExistence type="inferred from homology"/>
<dbReference type="Pfam" id="PF04879">
    <property type="entry name" value="Molybdop_Fe4S4"/>
    <property type="match status" value="1"/>
</dbReference>
<dbReference type="AlphaFoldDB" id="F3QJN5"/>
<dbReference type="GeneID" id="43348582"/>
<dbReference type="Gene3D" id="3.40.50.740">
    <property type="match status" value="1"/>
</dbReference>
<accession>F3QJN5</accession>
<dbReference type="InterPro" id="IPR006963">
    <property type="entry name" value="Mopterin_OxRdtase_4Fe-4S_dom"/>
</dbReference>
<evidence type="ECO:0000256" key="6">
    <source>
        <dbReference type="ARBA" id="ARBA00023002"/>
    </source>
</evidence>
<keyword evidence="11" id="KW-1185">Reference proteome</keyword>
<dbReference type="GO" id="GO:0043546">
    <property type="term" value="F:molybdopterin cofactor binding"/>
    <property type="evidence" value="ECO:0007669"/>
    <property type="project" value="InterPro"/>
</dbReference>
<evidence type="ECO:0000256" key="3">
    <source>
        <dbReference type="ARBA" id="ARBA00022505"/>
    </source>
</evidence>
<protein>
    <submittedName>
        <fullName evidence="10">Tat pathway signal sequence domain protein</fullName>
    </submittedName>
</protein>
<dbReference type="Gene3D" id="3.40.228.10">
    <property type="entry name" value="Dimethylsulfoxide Reductase, domain 2"/>
    <property type="match status" value="1"/>
</dbReference>
<keyword evidence="5" id="KW-0732">Signal</keyword>
<keyword evidence="6" id="KW-0560">Oxidoreductase</keyword>
<dbReference type="InterPro" id="IPR006656">
    <property type="entry name" value="Mopterin_OxRdtase"/>
</dbReference>
<evidence type="ECO:0000256" key="2">
    <source>
        <dbReference type="ARBA" id="ARBA00010312"/>
    </source>
</evidence>
<comment type="cofactor">
    <cofactor evidence="1">
        <name>Mo-bis(molybdopterin guanine dinucleotide)</name>
        <dbReference type="ChEBI" id="CHEBI:60539"/>
    </cofactor>
</comment>
<dbReference type="Gene3D" id="3.30.2070.10">
    <property type="entry name" value="Formate dehydrogenase/DMSO reductase"/>
    <property type="match status" value="1"/>
</dbReference>
<dbReference type="InterPro" id="IPR050612">
    <property type="entry name" value="Prok_Mopterin_Oxidored"/>
</dbReference>
<dbReference type="PROSITE" id="PS51318">
    <property type="entry name" value="TAT"/>
    <property type="match status" value="1"/>
</dbReference>
<feature type="domain" description="4Fe-4S Mo/W bis-MGD-type" evidence="9">
    <location>
        <begin position="48"/>
        <end position="105"/>
    </location>
</feature>
<dbReference type="Proteomes" id="UP000005156">
    <property type="component" value="Unassembled WGS sequence"/>
</dbReference>
<keyword evidence="3" id="KW-0500">Molybdenum</keyword>
<organism evidence="10 11">
    <name type="scientific">Parasutterella excrementihominis YIT 11859</name>
    <dbReference type="NCBI Taxonomy" id="762966"/>
    <lineage>
        <taxon>Bacteria</taxon>
        <taxon>Pseudomonadati</taxon>
        <taxon>Pseudomonadota</taxon>
        <taxon>Betaproteobacteria</taxon>
        <taxon>Burkholderiales</taxon>
        <taxon>Sutterellaceae</taxon>
        <taxon>Parasutterella</taxon>
    </lineage>
</organism>
<dbReference type="EMBL" id="AFBP01000026">
    <property type="protein sequence ID" value="EGG55397.1"/>
    <property type="molecule type" value="Genomic_DNA"/>
</dbReference>
<dbReference type="SUPFAM" id="SSF53706">
    <property type="entry name" value="Formate dehydrogenase/DMSO reductase, domains 1-3"/>
    <property type="match status" value="1"/>
</dbReference>
<gene>
    <name evidence="10" type="ORF">HMPREF9439_01138</name>
</gene>
<dbReference type="GO" id="GO:0051536">
    <property type="term" value="F:iron-sulfur cluster binding"/>
    <property type="evidence" value="ECO:0007669"/>
    <property type="project" value="UniProtKB-KW"/>
</dbReference>
<dbReference type="GO" id="GO:0016491">
    <property type="term" value="F:oxidoreductase activity"/>
    <property type="evidence" value="ECO:0007669"/>
    <property type="project" value="UniProtKB-KW"/>
</dbReference>
<keyword evidence="4" id="KW-0479">Metal-binding</keyword>
<dbReference type="SUPFAM" id="SSF50692">
    <property type="entry name" value="ADC-like"/>
    <property type="match status" value="1"/>
</dbReference>
<dbReference type="PROSITE" id="PS51669">
    <property type="entry name" value="4FE4S_MOW_BIS_MGD"/>
    <property type="match status" value="1"/>
</dbReference>
<reference evidence="10 11" key="1">
    <citation type="submission" date="2011-02" db="EMBL/GenBank/DDBJ databases">
        <authorList>
            <person name="Weinstock G."/>
            <person name="Sodergren E."/>
            <person name="Clifton S."/>
            <person name="Fulton L."/>
            <person name="Fulton B."/>
            <person name="Courtney L."/>
            <person name="Fronick C."/>
            <person name="Harrison M."/>
            <person name="Strong C."/>
            <person name="Farmer C."/>
            <person name="Delahaunty K."/>
            <person name="Markovic C."/>
            <person name="Hall O."/>
            <person name="Minx P."/>
            <person name="Tomlinson C."/>
            <person name="Mitreva M."/>
            <person name="Hou S."/>
            <person name="Chen J."/>
            <person name="Wollam A."/>
            <person name="Pepin K.H."/>
            <person name="Johnson M."/>
            <person name="Bhonagiri V."/>
            <person name="Zhang X."/>
            <person name="Suruliraj S."/>
            <person name="Warren W."/>
            <person name="Chinwalla A."/>
            <person name="Mardis E.R."/>
            <person name="Wilson R.K."/>
        </authorList>
    </citation>
    <scope>NUCLEOTIDE SEQUENCE [LARGE SCALE GENOMIC DNA]</scope>
    <source>
        <strain evidence="10 11">YIT 11859</strain>
    </source>
</reference>
<keyword evidence="8" id="KW-0411">Iron-sulfur</keyword>
<dbReference type="eggNOG" id="COG0243">
    <property type="taxonomic scope" value="Bacteria"/>
</dbReference>
<sequence>MMKLTRRYFLQGIGASAVLGTLTGLAPTKALAMNSYGANTSLLAKRAGTIKYSSCLRNCADRCLMKFSVQNGRMTYVRGADEQYKTGSCPCVKGLTYVEYTYAPDRILHPMVRVGEKGSHKWRRITWEEAWDILIKKTNEVIEQYGSEAILPYSYSGNYGAIGMRGADRFFNRIGSSILDRLVCTEAGVWGYGSVQGTTDGPDPETIPNCDCYVSWGFNETVSNVHGIKLINEARDKGAKVLAVNPNRTPICSQADIYLQPKPSTDAWVATGVMKYLIAHDMIDHDFLKNCCIGADQAIAKVNSVDWKDIERVTGLTQKQIEEFADVYGHAERIIIRAGYGMQRNYNGARMTRAIAIMQAMRGMFDKPSCGIIYDNVRPITGMNLNLGRGNYLRKGKQQHVNMTDLDMALKAENPTTENRPIKPIHLLVIYNGNPVAVSPNVNAVIENLKRKDLFVVGFDMIMTDSLEYCDLILPASTQFETDDIIGDYHSWYVQICEKVIEPVGESKPNWDFFAEWGRRMGFKDQAFRDTPKDIIRQFLQTETPWYQGITLERLEKEKFIHLDMPESVPVRSGGKAETESSKIELYSNIMKKAGFDPVIDLALCEEEMPEEEKNLPFRLLSPGIPQRVNSSFYNVKYIRAYNAYECEVNPEDAKRLGIKSGDKVRLNNQRGEAFFVARVTTRVAPGVVRTAKCNWRSTNPYGQNTNTNSLTTGKLTDMGGCSAYHSTRVNLSKA</sequence>
<evidence type="ECO:0000256" key="5">
    <source>
        <dbReference type="ARBA" id="ARBA00022729"/>
    </source>
</evidence>
<dbReference type="Pfam" id="PF00384">
    <property type="entry name" value="Molybdopterin"/>
    <property type="match status" value="1"/>
</dbReference>
<evidence type="ECO:0000259" key="9">
    <source>
        <dbReference type="PROSITE" id="PS51669"/>
    </source>
</evidence>
<dbReference type="PANTHER" id="PTHR43742:SF6">
    <property type="entry name" value="OXIDOREDUCTASE YYAE-RELATED"/>
    <property type="match status" value="1"/>
</dbReference>
<dbReference type="Pfam" id="PF01568">
    <property type="entry name" value="Molydop_binding"/>
    <property type="match status" value="1"/>
</dbReference>
<evidence type="ECO:0000313" key="10">
    <source>
        <dbReference type="EMBL" id="EGG55397.1"/>
    </source>
</evidence>
<dbReference type="InterPro" id="IPR006657">
    <property type="entry name" value="MoPterin_dinucl-bd_dom"/>
</dbReference>
<evidence type="ECO:0000256" key="1">
    <source>
        <dbReference type="ARBA" id="ARBA00001942"/>
    </source>
</evidence>
<keyword evidence="7" id="KW-0408">Iron</keyword>
<comment type="similarity">
    <text evidence="2">Belongs to the prokaryotic molybdopterin-containing oxidoreductase family.</text>
</comment>
<evidence type="ECO:0000313" key="11">
    <source>
        <dbReference type="Proteomes" id="UP000005156"/>
    </source>
</evidence>
<dbReference type="SMART" id="SM00926">
    <property type="entry name" value="Molybdop_Fe4S4"/>
    <property type="match status" value="1"/>
</dbReference>
<name>F3QJN5_9BURK</name>
<evidence type="ECO:0000256" key="8">
    <source>
        <dbReference type="ARBA" id="ARBA00023014"/>
    </source>
</evidence>
<comment type="caution">
    <text evidence="10">The sequence shown here is derived from an EMBL/GenBank/DDBJ whole genome shotgun (WGS) entry which is preliminary data.</text>
</comment>
<dbReference type="Gene3D" id="2.20.25.90">
    <property type="entry name" value="ADC-like domains"/>
    <property type="match status" value="1"/>
</dbReference>
<dbReference type="InterPro" id="IPR006311">
    <property type="entry name" value="TAT_signal"/>
</dbReference>
<dbReference type="RefSeq" id="WP_008864023.1">
    <property type="nucleotide sequence ID" value="NZ_GL883699.1"/>
</dbReference>
<evidence type="ECO:0000256" key="7">
    <source>
        <dbReference type="ARBA" id="ARBA00023004"/>
    </source>
</evidence>
<dbReference type="GO" id="GO:0046872">
    <property type="term" value="F:metal ion binding"/>
    <property type="evidence" value="ECO:0007669"/>
    <property type="project" value="UniProtKB-KW"/>
</dbReference>
<evidence type="ECO:0000256" key="4">
    <source>
        <dbReference type="ARBA" id="ARBA00022723"/>
    </source>
</evidence>
<dbReference type="HOGENOM" id="CLU_000422_13_3_4"/>
<dbReference type="PANTHER" id="PTHR43742">
    <property type="entry name" value="TRIMETHYLAMINE-N-OXIDE REDUCTASE"/>
    <property type="match status" value="1"/>
</dbReference>
<dbReference type="InterPro" id="IPR009010">
    <property type="entry name" value="Asp_de-COase-like_dom_sf"/>
</dbReference>
<dbReference type="Gene3D" id="2.40.40.20">
    <property type="match status" value="1"/>
</dbReference>